<dbReference type="GO" id="GO:0005886">
    <property type="term" value="C:plasma membrane"/>
    <property type="evidence" value="ECO:0007669"/>
    <property type="project" value="TreeGrafter"/>
</dbReference>
<keyword evidence="4" id="KW-0807">Transducer</keyword>
<dbReference type="PANTHER" id="PTHR24243">
    <property type="entry name" value="G-PROTEIN COUPLED RECEPTOR"/>
    <property type="match status" value="1"/>
</dbReference>
<feature type="transmembrane region" description="Helical" evidence="5">
    <location>
        <begin position="71"/>
        <end position="93"/>
    </location>
</feature>
<feature type="transmembrane region" description="Helical" evidence="5">
    <location>
        <begin position="180"/>
        <end position="202"/>
    </location>
</feature>
<keyword evidence="3" id="KW-0675">Receptor</keyword>
<evidence type="ECO:0000256" key="3">
    <source>
        <dbReference type="ARBA" id="ARBA00023170"/>
    </source>
</evidence>
<dbReference type="Gene3D" id="1.20.1070.10">
    <property type="entry name" value="Rhodopsin 7-helix transmembrane proteins"/>
    <property type="match status" value="1"/>
</dbReference>
<keyword evidence="5" id="KW-1133">Transmembrane helix</keyword>
<dbReference type="PANTHER" id="PTHR24243:SF233">
    <property type="entry name" value="THYROTROPIN-RELEASING HORMONE RECEPTOR"/>
    <property type="match status" value="1"/>
</dbReference>
<accession>A0A819YD28</accession>
<protein>
    <recommendedName>
        <fullName evidence="8">G-protein coupled receptors family 1 profile domain-containing protein</fullName>
    </recommendedName>
</protein>
<evidence type="ECO:0000256" key="2">
    <source>
        <dbReference type="ARBA" id="ARBA00023040"/>
    </source>
</evidence>
<feature type="transmembrane region" description="Helical" evidence="5">
    <location>
        <begin position="7"/>
        <end position="31"/>
    </location>
</feature>
<dbReference type="Proteomes" id="UP000663823">
    <property type="component" value="Unassembled WGS sequence"/>
</dbReference>
<organism evidence="6 7">
    <name type="scientific">Rotaria sordida</name>
    <dbReference type="NCBI Taxonomy" id="392033"/>
    <lineage>
        <taxon>Eukaryota</taxon>
        <taxon>Metazoa</taxon>
        <taxon>Spiralia</taxon>
        <taxon>Gnathifera</taxon>
        <taxon>Rotifera</taxon>
        <taxon>Eurotatoria</taxon>
        <taxon>Bdelloidea</taxon>
        <taxon>Philodinida</taxon>
        <taxon>Philodinidae</taxon>
        <taxon>Rotaria</taxon>
    </lineage>
</organism>
<keyword evidence="2" id="KW-0297">G-protein coupled receptor</keyword>
<dbReference type="PROSITE" id="PS51257">
    <property type="entry name" value="PROKAR_LIPOPROTEIN"/>
    <property type="match status" value="1"/>
</dbReference>
<reference evidence="6" key="1">
    <citation type="submission" date="2021-02" db="EMBL/GenBank/DDBJ databases">
        <authorList>
            <person name="Nowell W R."/>
        </authorList>
    </citation>
    <scope>NUCLEOTIDE SEQUENCE</scope>
</reference>
<evidence type="ECO:0000256" key="1">
    <source>
        <dbReference type="ARBA" id="ARBA00004141"/>
    </source>
</evidence>
<dbReference type="SUPFAM" id="SSF81321">
    <property type="entry name" value="Family A G protein-coupled receptor-like"/>
    <property type="match status" value="1"/>
</dbReference>
<evidence type="ECO:0008006" key="8">
    <source>
        <dbReference type="Google" id="ProtNLM"/>
    </source>
</evidence>
<evidence type="ECO:0000256" key="4">
    <source>
        <dbReference type="ARBA" id="ARBA00023224"/>
    </source>
</evidence>
<proteinExistence type="predicted"/>
<dbReference type="EMBL" id="CAJOAX010015570">
    <property type="protein sequence ID" value="CAF4156300.1"/>
    <property type="molecule type" value="Genomic_DNA"/>
</dbReference>
<sequence length="222" mass="25395">MSEFKTTTAFIICCLIVIISCILNLHFLLFYNQPIITKVPSKALCLTDGRLCHCTTTSKSYRYFWKKIWPIYNGLIFGIIPCLIMTICCIIIVKNLYEIRDGVFFGNDKKKRRSSSAESMVSAGYSPNKKCQTDQMHSVTLTLILLDVLFPLTIFPTLFFQIYINYVPPLTCRAIGQTNILLAFGLSCTFFKNTFGFFIYLLTGSKFRKTVKELIGNIYGRI</sequence>
<evidence type="ECO:0000313" key="6">
    <source>
        <dbReference type="EMBL" id="CAF4156300.1"/>
    </source>
</evidence>
<comment type="caution">
    <text evidence="6">The sequence shown here is derived from an EMBL/GenBank/DDBJ whole genome shotgun (WGS) entry which is preliminary data.</text>
</comment>
<evidence type="ECO:0000313" key="7">
    <source>
        <dbReference type="Proteomes" id="UP000663823"/>
    </source>
</evidence>
<evidence type="ECO:0000256" key="5">
    <source>
        <dbReference type="SAM" id="Phobius"/>
    </source>
</evidence>
<gene>
    <name evidence="6" type="ORF">OTI717_LOCUS36487</name>
</gene>
<feature type="transmembrane region" description="Helical" evidence="5">
    <location>
        <begin position="139"/>
        <end position="160"/>
    </location>
</feature>
<dbReference type="AlphaFoldDB" id="A0A819YD28"/>
<name>A0A819YD28_9BILA</name>
<keyword evidence="5" id="KW-0812">Transmembrane</keyword>
<comment type="subcellular location">
    <subcellularLocation>
        <location evidence="1">Membrane</location>
        <topology evidence="1">Multi-pass membrane protein</topology>
    </subcellularLocation>
</comment>
<keyword evidence="5" id="KW-0472">Membrane</keyword>
<dbReference type="GO" id="GO:0004930">
    <property type="term" value="F:G protein-coupled receptor activity"/>
    <property type="evidence" value="ECO:0007669"/>
    <property type="project" value="UniProtKB-KW"/>
</dbReference>